<dbReference type="Gene3D" id="3.90.1150.10">
    <property type="entry name" value="Aspartate Aminotransferase, domain 1"/>
    <property type="match status" value="1"/>
</dbReference>
<dbReference type="GO" id="GO:0030170">
    <property type="term" value="F:pyridoxal phosphate binding"/>
    <property type="evidence" value="ECO:0007669"/>
    <property type="project" value="InterPro"/>
</dbReference>
<comment type="similarity">
    <text evidence="2 6">Belongs to the class-I pyridoxal-phosphate-dependent aminotransferase family.</text>
</comment>
<evidence type="ECO:0000256" key="3">
    <source>
        <dbReference type="ARBA" id="ARBA00022576"/>
    </source>
</evidence>
<dbReference type="PROSITE" id="PS00105">
    <property type="entry name" value="AA_TRANSFER_CLASS_1"/>
    <property type="match status" value="1"/>
</dbReference>
<proteinExistence type="inferred from homology"/>
<name>A0AAE3QNZ9_9BACT</name>
<comment type="caution">
    <text evidence="8">The sequence shown here is derived from an EMBL/GenBank/DDBJ whole genome shotgun (WGS) entry which is preliminary data.</text>
</comment>
<dbReference type="SUPFAM" id="SSF53383">
    <property type="entry name" value="PLP-dependent transferases"/>
    <property type="match status" value="1"/>
</dbReference>
<dbReference type="InterPro" id="IPR004838">
    <property type="entry name" value="NHTrfase_class1_PyrdxlP-BS"/>
</dbReference>
<feature type="domain" description="Aminotransferase class I/classII large" evidence="7">
    <location>
        <begin position="39"/>
        <end position="396"/>
    </location>
</feature>
<comment type="cofactor">
    <cofactor evidence="1 6">
        <name>pyridoxal 5'-phosphate</name>
        <dbReference type="ChEBI" id="CHEBI:597326"/>
    </cofactor>
</comment>
<organism evidence="8 9">
    <name type="scientific">Xanthocytophaga flava</name>
    <dbReference type="NCBI Taxonomy" id="3048013"/>
    <lineage>
        <taxon>Bacteria</taxon>
        <taxon>Pseudomonadati</taxon>
        <taxon>Bacteroidota</taxon>
        <taxon>Cytophagia</taxon>
        <taxon>Cytophagales</taxon>
        <taxon>Rhodocytophagaceae</taxon>
        <taxon>Xanthocytophaga</taxon>
    </lineage>
</organism>
<dbReference type="EC" id="2.6.1.-" evidence="6"/>
<evidence type="ECO:0000256" key="6">
    <source>
        <dbReference type="RuleBase" id="RU000481"/>
    </source>
</evidence>
<evidence type="ECO:0000256" key="1">
    <source>
        <dbReference type="ARBA" id="ARBA00001933"/>
    </source>
</evidence>
<dbReference type="PANTHER" id="PTHR46383">
    <property type="entry name" value="ASPARTATE AMINOTRANSFERASE"/>
    <property type="match status" value="1"/>
</dbReference>
<accession>A0AAE3QNZ9</accession>
<evidence type="ECO:0000313" key="9">
    <source>
        <dbReference type="Proteomes" id="UP001241110"/>
    </source>
</evidence>
<dbReference type="Pfam" id="PF00155">
    <property type="entry name" value="Aminotran_1_2"/>
    <property type="match status" value="1"/>
</dbReference>
<dbReference type="InterPro" id="IPR015421">
    <property type="entry name" value="PyrdxlP-dep_Trfase_major"/>
</dbReference>
<dbReference type="EMBL" id="JASJOS010000007">
    <property type="protein sequence ID" value="MDJ1482211.1"/>
    <property type="molecule type" value="Genomic_DNA"/>
</dbReference>
<reference evidence="8" key="1">
    <citation type="submission" date="2023-05" db="EMBL/GenBank/DDBJ databases">
        <authorList>
            <person name="Zhang X."/>
        </authorList>
    </citation>
    <scope>NUCLEOTIDE SEQUENCE</scope>
    <source>
        <strain evidence="8">YF14B1</strain>
    </source>
</reference>
<keyword evidence="3 6" id="KW-0032">Aminotransferase</keyword>
<dbReference type="CDD" id="cd00609">
    <property type="entry name" value="AAT_like"/>
    <property type="match status" value="1"/>
</dbReference>
<keyword evidence="4 6" id="KW-0808">Transferase</keyword>
<dbReference type="FunFam" id="3.40.640.10:FF:000033">
    <property type="entry name" value="Aspartate aminotransferase"/>
    <property type="match status" value="1"/>
</dbReference>
<gene>
    <name evidence="8" type="ORF">QNI16_17030</name>
</gene>
<protein>
    <recommendedName>
        <fullName evidence="6">Aminotransferase</fullName>
        <ecNumber evidence="6">2.6.1.-</ecNumber>
    </recommendedName>
</protein>
<keyword evidence="5" id="KW-0663">Pyridoxal phosphate</keyword>
<sequence length="404" mass="43734">MSAVLDPVSVLSDRVNAMAESATLAMTKKARELAAQGVKVISLSIGEPDFPTPQHIKDAAKKAIDDNFTQYTPVSGIADLRSAIAEKLRRDNNLDWKPENIVVSTGAKQSLTNVLLALLNPGDEVIIFSPYWVSYSEMVVLAEGVPVLVTGSLENDFKVTAEEFEAAITPRTKLVMFSSPCNPTGSVFTEEELRKIGQVVERHENIFVMADEIYEYIVFEGKNFSIGSIPSIKDRVITVNGCSKGYAMTGWRLGYIAAAKWIADACDKIQGQVTSGTCSITQKAAVAALTGPLDDTRKMAEAYRRRRDLVIAGLREIPGLKISVPQGAFYAFPDMSYYFGKSDGTNKINNADDLAMYLLNVGHVATVSGAAFGAPNCIRLSTAASDENLTEAISRIKTALGNLK</sequence>
<dbReference type="InterPro" id="IPR050596">
    <property type="entry name" value="AspAT/PAT-like"/>
</dbReference>
<evidence type="ECO:0000259" key="7">
    <source>
        <dbReference type="Pfam" id="PF00155"/>
    </source>
</evidence>
<dbReference type="Gene3D" id="3.40.640.10">
    <property type="entry name" value="Type I PLP-dependent aspartate aminotransferase-like (Major domain)"/>
    <property type="match status" value="1"/>
</dbReference>
<evidence type="ECO:0000313" key="8">
    <source>
        <dbReference type="EMBL" id="MDJ1482211.1"/>
    </source>
</evidence>
<dbReference type="InterPro" id="IPR015422">
    <property type="entry name" value="PyrdxlP-dep_Trfase_small"/>
</dbReference>
<evidence type="ECO:0000256" key="5">
    <source>
        <dbReference type="ARBA" id="ARBA00022898"/>
    </source>
</evidence>
<dbReference type="GO" id="GO:0006520">
    <property type="term" value="P:amino acid metabolic process"/>
    <property type="evidence" value="ECO:0007669"/>
    <property type="project" value="InterPro"/>
</dbReference>
<dbReference type="PANTHER" id="PTHR46383:SF1">
    <property type="entry name" value="ASPARTATE AMINOTRANSFERASE"/>
    <property type="match status" value="1"/>
</dbReference>
<dbReference type="AlphaFoldDB" id="A0AAE3QNZ9"/>
<dbReference type="InterPro" id="IPR004839">
    <property type="entry name" value="Aminotransferase_I/II_large"/>
</dbReference>
<dbReference type="RefSeq" id="WP_313981028.1">
    <property type="nucleotide sequence ID" value="NZ_JASJOS010000007.1"/>
</dbReference>
<evidence type="ECO:0000256" key="2">
    <source>
        <dbReference type="ARBA" id="ARBA00007441"/>
    </source>
</evidence>
<evidence type="ECO:0000256" key="4">
    <source>
        <dbReference type="ARBA" id="ARBA00022679"/>
    </source>
</evidence>
<dbReference type="GO" id="GO:0008483">
    <property type="term" value="F:transaminase activity"/>
    <property type="evidence" value="ECO:0007669"/>
    <property type="project" value="UniProtKB-KW"/>
</dbReference>
<dbReference type="Proteomes" id="UP001241110">
    <property type="component" value="Unassembled WGS sequence"/>
</dbReference>
<dbReference type="InterPro" id="IPR015424">
    <property type="entry name" value="PyrdxlP-dep_Trfase"/>
</dbReference>